<dbReference type="SUPFAM" id="SSF53098">
    <property type="entry name" value="Ribonuclease H-like"/>
    <property type="match status" value="1"/>
</dbReference>
<organism evidence="1 2">
    <name type="scientific">Coprinellus micaceus</name>
    <name type="common">Glistening ink-cap mushroom</name>
    <name type="synonym">Coprinus micaceus</name>
    <dbReference type="NCBI Taxonomy" id="71717"/>
    <lineage>
        <taxon>Eukaryota</taxon>
        <taxon>Fungi</taxon>
        <taxon>Dikarya</taxon>
        <taxon>Basidiomycota</taxon>
        <taxon>Agaricomycotina</taxon>
        <taxon>Agaricomycetes</taxon>
        <taxon>Agaricomycetidae</taxon>
        <taxon>Agaricales</taxon>
        <taxon>Agaricineae</taxon>
        <taxon>Psathyrellaceae</taxon>
        <taxon>Coprinellus</taxon>
    </lineage>
</organism>
<accession>A0A4Y7TWV9</accession>
<gene>
    <name evidence="1" type="ORF">FA13DRAFT_1620370</name>
</gene>
<evidence type="ECO:0000313" key="2">
    <source>
        <dbReference type="Proteomes" id="UP000298030"/>
    </source>
</evidence>
<comment type="caution">
    <text evidence="1">The sequence shown here is derived from an EMBL/GenBank/DDBJ whole genome shotgun (WGS) entry which is preliminary data.</text>
</comment>
<proteinExistence type="predicted"/>
<name>A0A4Y7TWV9_COPMI</name>
<reference evidence="1 2" key="1">
    <citation type="journal article" date="2019" name="Nat. Ecol. Evol.">
        <title>Megaphylogeny resolves global patterns of mushroom evolution.</title>
        <authorList>
            <person name="Varga T."/>
            <person name="Krizsan K."/>
            <person name="Foldi C."/>
            <person name="Dima B."/>
            <person name="Sanchez-Garcia M."/>
            <person name="Sanchez-Ramirez S."/>
            <person name="Szollosi G.J."/>
            <person name="Szarkandi J.G."/>
            <person name="Papp V."/>
            <person name="Albert L."/>
            <person name="Andreopoulos W."/>
            <person name="Angelini C."/>
            <person name="Antonin V."/>
            <person name="Barry K.W."/>
            <person name="Bougher N.L."/>
            <person name="Buchanan P."/>
            <person name="Buyck B."/>
            <person name="Bense V."/>
            <person name="Catcheside P."/>
            <person name="Chovatia M."/>
            <person name="Cooper J."/>
            <person name="Damon W."/>
            <person name="Desjardin D."/>
            <person name="Finy P."/>
            <person name="Geml J."/>
            <person name="Haridas S."/>
            <person name="Hughes K."/>
            <person name="Justo A."/>
            <person name="Karasinski D."/>
            <person name="Kautmanova I."/>
            <person name="Kiss B."/>
            <person name="Kocsube S."/>
            <person name="Kotiranta H."/>
            <person name="LaButti K.M."/>
            <person name="Lechner B.E."/>
            <person name="Liimatainen K."/>
            <person name="Lipzen A."/>
            <person name="Lukacs Z."/>
            <person name="Mihaltcheva S."/>
            <person name="Morgado L.N."/>
            <person name="Niskanen T."/>
            <person name="Noordeloos M.E."/>
            <person name="Ohm R.A."/>
            <person name="Ortiz-Santana B."/>
            <person name="Ovrebo C."/>
            <person name="Racz N."/>
            <person name="Riley R."/>
            <person name="Savchenko A."/>
            <person name="Shiryaev A."/>
            <person name="Soop K."/>
            <person name="Spirin V."/>
            <person name="Szebenyi C."/>
            <person name="Tomsovsky M."/>
            <person name="Tulloss R.E."/>
            <person name="Uehling J."/>
            <person name="Grigoriev I.V."/>
            <person name="Vagvolgyi C."/>
            <person name="Papp T."/>
            <person name="Martin F.M."/>
            <person name="Miettinen O."/>
            <person name="Hibbett D.S."/>
            <person name="Nagy L.G."/>
        </authorList>
    </citation>
    <scope>NUCLEOTIDE SEQUENCE [LARGE SCALE GENOMIC DNA]</scope>
    <source>
        <strain evidence="1 2">FP101781</strain>
    </source>
</reference>
<evidence type="ECO:0000313" key="1">
    <source>
        <dbReference type="EMBL" id="TEB38655.1"/>
    </source>
</evidence>
<keyword evidence="2" id="KW-1185">Reference proteome</keyword>
<sequence>MDDVVALSRKLANALRSSGQRLDDLSSVIRKGWDNELWTPEEVPDHAVLNDMDVRWSSTFLMIDRILELYPAIEVMAEQDKHEWLRPYLLTAEQLRRLDKIRNFLEIPHSIQEGVSADKTPTLPVALPAYKQLLAVLRVFKSAEPEIAHGVQAAIDKLNEYFQKTRSAQVYEIAMIVNPTIKLEWLKKNWSESEVESAKETMITAVSRFLHGVRLSEG</sequence>
<dbReference type="AlphaFoldDB" id="A0A4Y7TWV9"/>
<dbReference type="OrthoDB" id="2790258at2759"/>
<dbReference type="Proteomes" id="UP000298030">
    <property type="component" value="Unassembled WGS sequence"/>
</dbReference>
<protein>
    <submittedName>
        <fullName evidence="1">Uncharacterized protein</fullName>
    </submittedName>
</protein>
<dbReference type="InterPro" id="IPR012337">
    <property type="entry name" value="RNaseH-like_sf"/>
</dbReference>
<dbReference type="EMBL" id="QPFP01000002">
    <property type="protein sequence ID" value="TEB38655.1"/>
    <property type="molecule type" value="Genomic_DNA"/>
</dbReference>